<evidence type="ECO:0000313" key="2">
    <source>
        <dbReference type="Proteomes" id="UP000027600"/>
    </source>
</evidence>
<reference evidence="1 2" key="1">
    <citation type="journal article" date="2014" name="Int. J. Syst. Evol. Microbiol.">
        <title>Complete genome of a new Firmicutes species belonging to the dominant human colonic microbiota ('Ruminococcus bicirculans') reveals two chromosomes and a selective capacity to utilize plant glucans.</title>
        <authorList>
            <consortium name="NISC Comparative Sequencing Program"/>
            <person name="Wegmann U."/>
            <person name="Louis P."/>
            <person name="Goesmann A."/>
            <person name="Henrissat B."/>
            <person name="Duncan S.H."/>
            <person name="Flint H.J."/>
        </authorList>
    </citation>
    <scope>NUCLEOTIDE SEQUENCE [LARGE SCALE GENOMIC DNA]</scope>
    <source>
        <strain evidence="1 2">80/3</strain>
    </source>
</reference>
<accession>A0ABM9QI61</accession>
<dbReference type="Proteomes" id="UP000027600">
    <property type="component" value="Chromosome I"/>
</dbReference>
<sequence>MQRCNLIKSCIEEQNCTAYTISLYRVKSAKSDSDFAALQSSA</sequence>
<proteinExistence type="predicted"/>
<gene>
    <name evidence="1" type="ORF">RBI_I01957</name>
</gene>
<dbReference type="EMBL" id="HF545616">
    <property type="protein sequence ID" value="CCO05655.1"/>
    <property type="molecule type" value="Genomic_DNA"/>
</dbReference>
<evidence type="ECO:0000313" key="1">
    <source>
        <dbReference type="EMBL" id="CCO05655.1"/>
    </source>
</evidence>
<protein>
    <submittedName>
        <fullName evidence="1">Uncharacterized protein</fullName>
    </submittedName>
</protein>
<organism evidence="1 2">
    <name type="scientific">Ruminococcus bicirculans</name>
    <name type="common">ex Wegman et al. 2014</name>
    <dbReference type="NCBI Taxonomy" id="1160721"/>
    <lineage>
        <taxon>Bacteria</taxon>
        <taxon>Bacillati</taxon>
        <taxon>Bacillota</taxon>
        <taxon>Clostridia</taxon>
        <taxon>Eubacteriales</taxon>
        <taxon>Oscillospiraceae</taxon>
        <taxon>Ruminococcus</taxon>
    </lineage>
</organism>
<name>A0ABM9QI61_9FIRM</name>
<keyword evidence="2" id="KW-1185">Reference proteome</keyword>